<protein>
    <recommendedName>
        <fullName evidence="1">Rhodanese domain-containing protein</fullName>
    </recommendedName>
</protein>
<dbReference type="AlphaFoldDB" id="A0A1I4SDZ1"/>
<dbReference type="InterPro" id="IPR001763">
    <property type="entry name" value="Rhodanese-like_dom"/>
</dbReference>
<dbReference type="Gene3D" id="3.40.250.10">
    <property type="entry name" value="Rhodanese-like domain"/>
    <property type="match status" value="1"/>
</dbReference>
<dbReference type="InterPro" id="IPR036873">
    <property type="entry name" value="Rhodanese-like_dom_sf"/>
</dbReference>
<keyword evidence="3" id="KW-1185">Reference proteome</keyword>
<sequence>MVSFFSRNPLKTLPPDEVKDLLDREAIHLIDVREVHEWNDGHIPGAVHRPLSEMATWAGDLPDDKPVIFYCLSGGRSGQALAWCQSAGRAVEGHMGGGISAWRMHGLPVTRD</sequence>
<dbReference type="OrthoDB" id="9807812at2"/>
<dbReference type="CDD" id="cd00158">
    <property type="entry name" value="RHOD"/>
    <property type="match status" value="1"/>
</dbReference>
<feature type="domain" description="Rhodanese" evidence="1">
    <location>
        <begin position="23"/>
        <end position="111"/>
    </location>
</feature>
<organism evidence="2 3">
    <name type="scientific">Pleomorphomonas diazotrophica</name>
    <dbReference type="NCBI Taxonomy" id="1166257"/>
    <lineage>
        <taxon>Bacteria</taxon>
        <taxon>Pseudomonadati</taxon>
        <taxon>Pseudomonadota</taxon>
        <taxon>Alphaproteobacteria</taxon>
        <taxon>Hyphomicrobiales</taxon>
        <taxon>Pleomorphomonadaceae</taxon>
        <taxon>Pleomorphomonas</taxon>
    </lineage>
</organism>
<name>A0A1I4SDZ1_9HYPH</name>
<comment type="caution">
    <text evidence="2">The sequence shown here is derived from an EMBL/GenBank/DDBJ whole genome shotgun (WGS) entry which is preliminary data.</text>
</comment>
<dbReference type="Proteomes" id="UP000233491">
    <property type="component" value="Unassembled WGS sequence"/>
</dbReference>
<gene>
    <name evidence="2" type="ORF">CXZ10_12275</name>
</gene>
<reference evidence="2 3" key="1">
    <citation type="submission" date="2017-12" db="EMBL/GenBank/DDBJ databases">
        <title>Anaerobic carbon monoxide metabolism by Pleomorphomonas carboxyditropha sp. nov., a new mesophilic hydrogenogenic carboxidotroph.</title>
        <authorList>
            <person name="Esquivel-Elizondo S."/>
            <person name="Krajmalnik-Brown R."/>
        </authorList>
    </citation>
    <scope>NUCLEOTIDE SEQUENCE [LARGE SCALE GENOMIC DNA]</scope>
    <source>
        <strain evidence="2 3">R5-392</strain>
    </source>
</reference>
<evidence type="ECO:0000313" key="2">
    <source>
        <dbReference type="EMBL" id="PKR88890.1"/>
    </source>
</evidence>
<dbReference type="GO" id="GO:0004792">
    <property type="term" value="F:thiosulfate-cyanide sulfurtransferase activity"/>
    <property type="evidence" value="ECO:0007669"/>
    <property type="project" value="TreeGrafter"/>
</dbReference>
<dbReference type="Pfam" id="PF00581">
    <property type="entry name" value="Rhodanese"/>
    <property type="match status" value="1"/>
</dbReference>
<evidence type="ECO:0000313" key="3">
    <source>
        <dbReference type="Proteomes" id="UP000233491"/>
    </source>
</evidence>
<dbReference type="PANTHER" id="PTHR44086">
    <property type="entry name" value="THIOSULFATE SULFURTRANSFERASE RDL2, MITOCHONDRIAL-RELATED"/>
    <property type="match status" value="1"/>
</dbReference>
<dbReference type="SUPFAM" id="SSF52821">
    <property type="entry name" value="Rhodanese/Cell cycle control phosphatase"/>
    <property type="match status" value="1"/>
</dbReference>
<dbReference type="PROSITE" id="PS50206">
    <property type="entry name" value="RHODANESE_3"/>
    <property type="match status" value="1"/>
</dbReference>
<dbReference type="PANTHER" id="PTHR44086:SF10">
    <property type="entry name" value="THIOSULFATE SULFURTRANSFERASE_RHODANESE-LIKE DOMAIN-CONTAINING PROTEIN 3"/>
    <property type="match status" value="1"/>
</dbReference>
<dbReference type="RefSeq" id="WP_101289637.1">
    <property type="nucleotide sequence ID" value="NZ_FOUQ01000003.1"/>
</dbReference>
<evidence type="ECO:0000259" key="1">
    <source>
        <dbReference type="PROSITE" id="PS50206"/>
    </source>
</evidence>
<dbReference type="SMART" id="SM00450">
    <property type="entry name" value="RHOD"/>
    <property type="match status" value="1"/>
</dbReference>
<dbReference type="EMBL" id="PJNW01000009">
    <property type="protein sequence ID" value="PKR88890.1"/>
    <property type="molecule type" value="Genomic_DNA"/>
</dbReference>
<accession>A0A1I4SDZ1</accession>
<proteinExistence type="predicted"/>